<evidence type="ECO:0000313" key="1">
    <source>
        <dbReference type="EMBL" id="KAL0935644.1"/>
    </source>
</evidence>
<name>A0ACC3YUP3_COLTU</name>
<dbReference type="EMBL" id="VUJX02000006">
    <property type="protein sequence ID" value="KAL0935644.1"/>
    <property type="molecule type" value="Genomic_DNA"/>
</dbReference>
<organism evidence="1 2">
    <name type="scientific">Colletotrichum truncatum</name>
    <name type="common">Anthracnose fungus</name>
    <name type="synonym">Colletotrichum capsici</name>
    <dbReference type="NCBI Taxonomy" id="5467"/>
    <lineage>
        <taxon>Eukaryota</taxon>
        <taxon>Fungi</taxon>
        <taxon>Dikarya</taxon>
        <taxon>Ascomycota</taxon>
        <taxon>Pezizomycotina</taxon>
        <taxon>Sordariomycetes</taxon>
        <taxon>Hypocreomycetidae</taxon>
        <taxon>Glomerellales</taxon>
        <taxon>Glomerellaceae</taxon>
        <taxon>Colletotrichum</taxon>
        <taxon>Colletotrichum truncatum species complex</taxon>
    </lineage>
</organism>
<gene>
    <name evidence="1" type="ORF">CTRU02_210235</name>
</gene>
<comment type="caution">
    <text evidence="1">The sequence shown here is derived from an EMBL/GenBank/DDBJ whole genome shotgun (WGS) entry which is preliminary data.</text>
</comment>
<accession>A0ACC3YUP3</accession>
<proteinExistence type="predicted"/>
<dbReference type="Proteomes" id="UP000805649">
    <property type="component" value="Unassembled WGS sequence"/>
</dbReference>
<reference evidence="1 2" key="1">
    <citation type="journal article" date="2020" name="Phytopathology">
        <title>Genome Sequence Resources of Colletotrichum truncatum, C. plurivorum, C. musicola, and C. sojae: Four Species Pathogenic to Soybean (Glycine max).</title>
        <authorList>
            <person name="Rogerio F."/>
            <person name="Boufleur T.R."/>
            <person name="Ciampi-Guillardi M."/>
            <person name="Sukno S.A."/>
            <person name="Thon M.R."/>
            <person name="Massola Junior N.S."/>
            <person name="Baroncelli R."/>
        </authorList>
    </citation>
    <scope>NUCLEOTIDE SEQUENCE [LARGE SCALE GENOMIC DNA]</scope>
    <source>
        <strain evidence="1 2">CMES1059</strain>
    </source>
</reference>
<sequence length="463" mass="50716">MLRVELSPSTTKLHTTHKMDEVIEILGQQPGLNIYTQIAVLFAVEEDSSYPNIVNTLSSGLERLAGSFPWVAGQVVNEGAGDGNTGVYKIKPLKATPPLVIKDLRDTSSAPTMHALRQANFPVNMLDESIFAPRPTLPIDPALASEPQPVFIVQATFIKGGLVLTFLGHHQLMDGTGQAQIIDLLSKACRNEPFTEEEVATGNLPRQNIIPLLEHKVPASDVAPFLVTPPKGPPQEPAACRWAYFNFPSASLSALKALASESVTSGYITTDDALSAFIWQSVSRIRAPRLNAEEDVKFARAVNVRSFLNVPQTFPGLIQSMTNNSFSLKRLIDEPLGVVASALRSTVDPKALGYATRAFATVLDKTANKAGFSFTGTLELHRDIMLSSWVKMDLYEQEFGLGLGRPESVRRPQFTPVESLMYLLPKTPDGDITLVTCLRDEDMDKLRSDATFKKYATHIDNKP</sequence>
<evidence type="ECO:0000313" key="2">
    <source>
        <dbReference type="Proteomes" id="UP000805649"/>
    </source>
</evidence>
<keyword evidence="2" id="KW-1185">Reference proteome</keyword>
<protein>
    <submittedName>
        <fullName evidence="1">Trichothecene 3-O-acetyltransferase</fullName>
    </submittedName>
</protein>